<protein>
    <submittedName>
        <fullName evidence="1">Uncharacterized protein</fullName>
    </submittedName>
</protein>
<comment type="caution">
    <text evidence="1">The sequence shown here is derived from an EMBL/GenBank/DDBJ whole genome shotgun (WGS) entry which is preliminary data.</text>
</comment>
<gene>
    <name evidence="1" type="ORF">M9H77_17284</name>
</gene>
<accession>A0ACC0B478</accession>
<organism evidence="1 2">
    <name type="scientific">Catharanthus roseus</name>
    <name type="common">Madagascar periwinkle</name>
    <name type="synonym">Vinca rosea</name>
    <dbReference type="NCBI Taxonomy" id="4058"/>
    <lineage>
        <taxon>Eukaryota</taxon>
        <taxon>Viridiplantae</taxon>
        <taxon>Streptophyta</taxon>
        <taxon>Embryophyta</taxon>
        <taxon>Tracheophyta</taxon>
        <taxon>Spermatophyta</taxon>
        <taxon>Magnoliopsida</taxon>
        <taxon>eudicotyledons</taxon>
        <taxon>Gunneridae</taxon>
        <taxon>Pentapetalae</taxon>
        <taxon>asterids</taxon>
        <taxon>lamiids</taxon>
        <taxon>Gentianales</taxon>
        <taxon>Apocynaceae</taxon>
        <taxon>Rauvolfioideae</taxon>
        <taxon>Vinceae</taxon>
        <taxon>Catharanthinae</taxon>
        <taxon>Catharanthus</taxon>
    </lineage>
</organism>
<dbReference type="Proteomes" id="UP001060085">
    <property type="component" value="Linkage Group LG04"/>
</dbReference>
<evidence type="ECO:0000313" key="1">
    <source>
        <dbReference type="EMBL" id="KAI5667431.1"/>
    </source>
</evidence>
<sequence>MEEVPGHVHPGPIVPDASVHGSFKRCTTDRESSSPTSDLGLVAYSCIAASATPFLHIELTSRDHKVITYNSREGIYLVKSPIRIDGTDNNVYILKMNNKSCSCGK</sequence>
<dbReference type="EMBL" id="CM044704">
    <property type="protein sequence ID" value="KAI5667431.1"/>
    <property type="molecule type" value="Genomic_DNA"/>
</dbReference>
<keyword evidence="2" id="KW-1185">Reference proteome</keyword>
<name>A0ACC0B478_CATRO</name>
<reference evidence="2" key="1">
    <citation type="journal article" date="2023" name="Nat. Plants">
        <title>Single-cell RNA sequencing provides a high-resolution roadmap for understanding the multicellular compartmentation of specialized metabolism.</title>
        <authorList>
            <person name="Sun S."/>
            <person name="Shen X."/>
            <person name="Li Y."/>
            <person name="Li Y."/>
            <person name="Wang S."/>
            <person name="Li R."/>
            <person name="Zhang H."/>
            <person name="Shen G."/>
            <person name="Guo B."/>
            <person name="Wei J."/>
            <person name="Xu J."/>
            <person name="St-Pierre B."/>
            <person name="Chen S."/>
            <person name="Sun C."/>
        </authorList>
    </citation>
    <scope>NUCLEOTIDE SEQUENCE [LARGE SCALE GENOMIC DNA]</scope>
</reference>
<proteinExistence type="predicted"/>
<evidence type="ECO:0000313" key="2">
    <source>
        <dbReference type="Proteomes" id="UP001060085"/>
    </source>
</evidence>